<dbReference type="OrthoDB" id="963220at2"/>
<gene>
    <name evidence="2" type="ORF">FAES_1772</name>
</gene>
<dbReference type="Proteomes" id="UP000011058">
    <property type="component" value="Chromosome"/>
</dbReference>
<proteinExistence type="predicted"/>
<dbReference type="EMBL" id="HE796683">
    <property type="protein sequence ID" value="CCG99782.1"/>
    <property type="molecule type" value="Genomic_DNA"/>
</dbReference>
<feature type="transmembrane region" description="Helical" evidence="1">
    <location>
        <begin position="63"/>
        <end position="81"/>
    </location>
</feature>
<dbReference type="eggNOG" id="ENOG50331CR">
    <property type="taxonomic scope" value="Bacteria"/>
</dbReference>
<evidence type="ECO:0000256" key="1">
    <source>
        <dbReference type="SAM" id="Phobius"/>
    </source>
</evidence>
<dbReference type="KEGG" id="fae:FAES_1772"/>
<evidence type="ECO:0000313" key="3">
    <source>
        <dbReference type="Proteomes" id="UP000011058"/>
    </source>
</evidence>
<keyword evidence="3" id="KW-1185">Reference proteome</keyword>
<keyword evidence="1" id="KW-0472">Membrane</keyword>
<keyword evidence="1" id="KW-1133">Transmembrane helix</keyword>
<keyword evidence="1" id="KW-0812">Transmembrane</keyword>
<accession>I0K6M9</accession>
<dbReference type="AlphaFoldDB" id="I0K6M9"/>
<reference evidence="2 3" key="1">
    <citation type="journal article" date="2012" name="J. Bacteriol.">
        <title>Genome Sequence of Fibrella aestuarina BUZ 2T, a Filamentous Marine Bacterium.</title>
        <authorList>
            <person name="Filippini M."/>
            <person name="Qi W."/>
            <person name="Blom J."/>
            <person name="Goesmann A."/>
            <person name="Smits T.H."/>
            <person name="Bagheri H.C."/>
        </authorList>
    </citation>
    <scope>NUCLEOTIDE SEQUENCE [LARGE SCALE GENOMIC DNA]</scope>
    <source>
        <strain evidence="3">BUZ 2T</strain>
    </source>
</reference>
<feature type="transmembrane region" description="Helical" evidence="1">
    <location>
        <begin position="87"/>
        <end position="107"/>
    </location>
</feature>
<dbReference type="STRING" id="1166018.FAES_1772"/>
<protein>
    <submittedName>
        <fullName evidence="2">Uncharacterized protein</fullName>
    </submittedName>
</protein>
<dbReference type="HOGENOM" id="CLU_2193089_0_0_10"/>
<name>I0K6M9_9BACT</name>
<evidence type="ECO:0000313" key="2">
    <source>
        <dbReference type="EMBL" id="CCG99782.1"/>
    </source>
</evidence>
<feature type="transmembrane region" description="Helical" evidence="1">
    <location>
        <begin position="35"/>
        <end position="56"/>
    </location>
</feature>
<dbReference type="RefSeq" id="WP_015330881.1">
    <property type="nucleotide sequence ID" value="NC_020054.1"/>
</dbReference>
<sequence>MESLAPLTASSTLETPAQSALDAFLEQADFNRFGWSATAALVQGCLLTPILLLIISTTGAPDWHFLVAFLSFLGVLIPILSALPVRYVFGGFAVSFLIHLALIAYNLL</sequence>
<organism evidence="2 3">
    <name type="scientific">Fibrella aestuarina BUZ 2</name>
    <dbReference type="NCBI Taxonomy" id="1166018"/>
    <lineage>
        <taxon>Bacteria</taxon>
        <taxon>Pseudomonadati</taxon>
        <taxon>Bacteroidota</taxon>
        <taxon>Cytophagia</taxon>
        <taxon>Cytophagales</taxon>
        <taxon>Spirosomataceae</taxon>
        <taxon>Fibrella</taxon>
    </lineage>
</organism>